<evidence type="ECO:0000256" key="1">
    <source>
        <dbReference type="SAM" id="SignalP"/>
    </source>
</evidence>
<feature type="signal peptide" evidence="1">
    <location>
        <begin position="1"/>
        <end position="47"/>
    </location>
</feature>
<dbReference type="Gene3D" id="3.10.105.10">
    <property type="entry name" value="Dipeptide-binding Protein, Domain 3"/>
    <property type="match status" value="1"/>
</dbReference>
<dbReference type="InterPro" id="IPR007210">
    <property type="entry name" value="ABC_Gly_betaine_transp_sub-bd"/>
</dbReference>
<dbReference type="AlphaFoldDB" id="A0AAW6P4J5"/>
<dbReference type="RefSeq" id="WP_267852508.1">
    <property type="nucleotide sequence ID" value="NZ_CP113096.1"/>
</dbReference>
<dbReference type="Proteomes" id="UP001220662">
    <property type="component" value="Unassembled WGS sequence"/>
</dbReference>
<evidence type="ECO:0000313" key="4">
    <source>
        <dbReference type="Proteomes" id="UP001220662"/>
    </source>
</evidence>
<dbReference type="SUPFAM" id="SSF53850">
    <property type="entry name" value="Periplasmic binding protein-like II"/>
    <property type="match status" value="1"/>
</dbReference>
<organism evidence="3 4">
    <name type="scientific">Pseudomonas citronellolis</name>
    <dbReference type="NCBI Taxonomy" id="53408"/>
    <lineage>
        <taxon>Bacteria</taxon>
        <taxon>Pseudomonadati</taxon>
        <taxon>Pseudomonadota</taxon>
        <taxon>Gammaproteobacteria</taxon>
        <taxon>Pseudomonadales</taxon>
        <taxon>Pseudomonadaceae</taxon>
        <taxon>Pseudomonas</taxon>
    </lineage>
</organism>
<gene>
    <name evidence="3" type="ORF">P3W55_06960</name>
</gene>
<feature type="chain" id="PRO_5043330721" evidence="1">
    <location>
        <begin position="48"/>
        <end position="356"/>
    </location>
</feature>
<protein>
    <submittedName>
        <fullName evidence="3">ABC transporter substrate-binding protein</fullName>
    </submittedName>
</protein>
<dbReference type="CDD" id="cd13641">
    <property type="entry name" value="PBP2_HisX_like"/>
    <property type="match status" value="1"/>
</dbReference>
<accession>A0AAW6P4J5</accession>
<dbReference type="EMBL" id="JARJLR010000137">
    <property type="protein sequence ID" value="MDF3841452.1"/>
    <property type="molecule type" value="Genomic_DNA"/>
</dbReference>
<keyword evidence="1" id="KW-0732">Signal</keyword>
<feature type="domain" description="ABC-type glycine betaine transport system substrate-binding" evidence="2">
    <location>
        <begin position="52"/>
        <end position="334"/>
    </location>
</feature>
<sequence>MKTTKQMTLDFAQGAGAAGKGAHAMKALLSCTPLLLGLAGFAPLAQAAECGTVTIASMNWASAELLAEVDKFILQNGYGCDASIVLGDTVPTLTSMAEKGKPDVAPESWTSLRPPITQKNIQEGKLLIAGKAFTEGGVQGIYIPRFIVDAHPDIKTIADALKHPELFPDPEDPSKGAWSAGQQGWGGTVIASQYYKAYKARDAGFNLVDTGSAAGHDGSLIHAYERKKGWIGYYWEPTSLLGKYEMVRLSSGAPYDEAEWNRCNKVEKCPDPKPNEWPADEVNTIVTRTFAEHAGPAYKYLSTRSWPNALVNRMLAWMADNQATGEDGAKAFLKRNPDVWVKWVDADAAEKIKSAL</sequence>
<dbReference type="GO" id="GO:0022857">
    <property type="term" value="F:transmembrane transporter activity"/>
    <property type="evidence" value="ECO:0007669"/>
    <property type="project" value="InterPro"/>
</dbReference>
<comment type="caution">
    <text evidence="3">The sequence shown here is derived from an EMBL/GenBank/DDBJ whole genome shotgun (WGS) entry which is preliminary data.</text>
</comment>
<dbReference type="Gene3D" id="3.40.190.100">
    <property type="entry name" value="Glycine betaine-binding periplasmic protein, domain 2"/>
    <property type="match status" value="1"/>
</dbReference>
<reference evidence="3" key="1">
    <citation type="submission" date="2023-03" db="EMBL/GenBank/DDBJ databases">
        <title>Draft assemblies of triclosan tolerant bacteria isolated from returned activated sludge.</title>
        <authorList>
            <person name="Van Hamelsveld S."/>
        </authorList>
    </citation>
    <scope>NUCLEOTIDE SEQUENCE</scope>
    <source>
        <strain evidence="3">GW210015_S63</strain>
    </source>
</reference>
<proteinExistence type="predicted"/>
<evidence type="ECO:0000313" key="3">
    <source>
        <dbReference type="EMBL" id="MDF3841452.1"/>
    </source>
</evidence>
<name>A0AAW6P4J5_9PSED</name>
<dbReference type="GO" id="GO:0043190">
    <property type="term" value="C:ATP-binding cassette (ABC) transporter complex"/>
    <property type="evidence" value="ECO:0007669"/>
    <property type="project" value="InterPro"/>
</dbReference>
<dbReference type="Pfam" id="PF04069">
    <property type="entry name" value="OpuAC"/>
    <property type="match status" value="1"/>
</dbReference>
<evidence type="ECO:0000259" key="2">
    <source>
        <dbReference type="Pfam" id="PF04069"/>
    </source>
</evidence>